<sequence length="283" mass="32893">MEDTRIDHKEEQTNLFCENDFFTTWDAHPTIEYNFKSHRKEMSSSDEEIPKCERQSVEYEPHSCEPIDLLILAARYVSSHSREPSISSLPVSEGSPSGRQPVGSSALPGPDSHPDHSSNSCNQEMIQSQQQTKQSPNKQIPCPVCKKVSFKKNLKRHMRIHTGERPYTCKKCGKSFTELGNLKKHMRIHTGERPYTCKICEKQFTTKQRLKSHIHSAHNKDNPFTCRFCKKQFAREDILKRHIQGYHVNEKTFTCNTCGKLFKRDCHLKIHMRKVHNKEEHSS</sequence>
<keyword evidence="4" id="KW-0677">Repeat</keyword>
<evidence type="ECO:0000256" key="6">
    <source>
        <dbReference type="ARBA" id="ARBA00022833"/>
    </source>
</evidence>
<feature type="compositionally biased region" description="Polar residues" evidence="12">
    <location>
        <begin position="84"/>
        <end position="98"/>
    </location>
</feature>
<feature type="domain" description="C2H2-type" evidence="13">
    <location>
        <begin position="253"/>
        <end position="281"/>
    </location>
</feature>
<dbReference type="GO" id="GO:0008270">
    <property type="term" value="F:zinc ion binding"/>
    <property type="evidence" value="ECO:0007669"/>
    <property type="project" value="UniProtKB-KW"/>
</dbReference>
<dbReference type="Pfam" id="PF12874">
    <property type="entry name" value="zf-met"/>
    <property type="match status" value="1"/>
</dbReference>
<comment type="caution">
    <text evidence="14">The sequence shown here is derived from an EMBL/GenBank/DDBJ whole genome shotgun (WGS) entry which is preliminary data.</text>
</comment>
<evidence type="ECO:0000256" key="9">
    <source>
        <dbReference type="ARBA" id="ARBA00023163"/>
    </source>
</evidence>
<evidence type="ECO:0000256" key="3">
    <source>
        <dbReference type="ARBA" id="ARBA00022723"/>
    </source>
</evidence>
<dbReference type="FunFam" id="3.30.160.60:FF:000100">
    <property type="entry name" value="Zinc finger 45-like"/>
    <property type="match status" value="1"/>
</dbReference>
<evidence type="ECO:0000256" key="11">
    <source>
        <dbReference type="PROSITE-ProRule" id="PRU00042"/>
    </source>
</evidence>
<keyword evidence="15" id="KW-1185">Reference proteome</keyword>
<evidence type="ECO:0000256" key="12">
    <source>
        <dbReference type="SAM" id="MobiDB-lite"/>
    </source>
</evidence>
<keyword evidence="5 11" id="KW-0863">Zinc-finger</keyword>
<feature type="domain" description="C2H2-type" evidence="13">
    <location>
        <begin position="167"/>
        <end position="194"/>
    </location>
</feature>
<dbReference type="AlphaFoldDB" id="A0A8X6IEQ5"/>
<feature type="domain" description="C2H2-type" evidence="13">
    <location>
        <begin position="195"/>
        <end position="223"/>
    </location>
</feature>
<dbReference type="PROSITE" id="PS50157">
    <property type="entry name" value="ZINC_FINGER_C2H2_2"/>
    <property type="match status" value="5"/>
</dbReference>
<dbReference type="PROSITE" id="PS00028">
    <property type="entry name" value="ZINC_FINGER_C2H2_1"/>
    <property type="match status" value="4"/>
</dbReference>
<dbReference type="PANTHER" id="PTHR16515:SF66">
    <property type="entry name" value="C2H2-TYPE DOMAIN-CONTAINING PROTEIN"/>
    <property type="match status" value="1"/>
</dbReference>
<dbReference type="FunFam" id="3.30.160.60:FF:001506">
    <property type="entry name" value="Zinc finger protein"/>
    <property type="match status" value="1"/>
</dbReference>
<evidence type="ECO:0000256" key="1">
    <source>
        <dbReference type="ARBA" id="ARBA00004123"/>
    </source>
</evidence>
<dbReference type="InterPro" id="IPR050331">
    <property type="entry name" value="Zinc_finger"/>
</dbReference>
<dbReference type="EMBL" id="BMAW01044157">
    <property type="protein sequence ID" value="GFS43085.1"/>
    <property type="molecule type" value="Genomic_DNA"/>
</dbReference>
<dbReference type="Proteomes" id="UP000887013">
    <property type="component" value="Unassembled WGS sequence"/>
</dbReference>
<comment type="similarity">
    <text evidence="2">Belongs to the krueppel C2H2-type zinc-finger protein family.</text>
</comment>
<protein>
    <recommendedName>
        <fullName evidence="13">C2H2-type domain-containing protein</fullName>
    </recommendedName>
</protein>
<dbReference type="GO" id="GO:0010468">
    <property type="term" value="P:regulation of gene expression"/>
    <property type="evidence" value="ECO:0007669"/>
    <property type="project" value="TreeGrafter"/>
</dbReference>
<feature type="compositionally biased region" description="Polar residues" evidence="12">
    <location>
        <begin position="117"/>
        <end position="138"/>
    </location>
</feature>
<dbReference type="Gene3D" id="3.30.160.60">
    <property type="entry name" value="Classic Zinc Finger"/>
    <property type="match status" value="5"/>
</dbReference>
<feature type="domain" description="C2H2-type" evidence="13">
    <location>
        <begin position="140"/>
        <end position="166"/>
    </location>
</feature>
<dbReference type="Pfam" id="PF00096">
    <property type="entry name" value="zf-C2H2"/>
    <property type="match status" value="2"/>
</dbReference>
<evidence type="ECO:0000256" key="7">
    <source>
        <dbReference type="ARBA" id="ARBA00023015"/>
    </source>
</evidence>
<evidence type="ECO:0000259" key="13">
    <source>
        <dbReference type="PROSITE" id="PS50157"/>
    </source>
</evidence>
<dbReference type="OrthoDB" id="6436585at2759"/>
<dbReference type="FunFam" id="3.30.160.60:FF:000774">
    <property type="entry name" value="Zinc finger protein"/>
    <property type="match status" value="1"/>
</dbReference>
<evidence type="ECO:0000313" key="15">
    <source>
        <dbReference type="Proteomes" id="UP000887013"/>
    </source>
</evidence>
<evidence type="ECO:0000256" key="4">
    <source>
        <dbReference type="ARBA" id="ARBA00022737"/>
    </source>
</evidence>
<keyword evidence="7" id="KW-0805">Transcription regulation</keyword>
<evidence type="ECO:0000313" key="14">
    <source>
        <dbReference type="EMBL" id="GFS43085.1"/>
    </source>
</evidence>
<proteinExistence type="inferred from homology"/>
<gene>
    <name evidence="14" type="ORF">NPIL_212191</name>
</gene>
<evidence type="ECO:0000256" key="8">
    <source>
        <dbReference type="ARBA" id="ARBA00023125"/>
    </source>
</evidence>
<dbReference type="Pfam" id="PF13465">
    <property type="entry name" value="zf-H2C2_2"/>
    <property type="match status" value="1"/>
</dbReference>
<evidence type="ECO:0000256" key="2">
    <source>
        <dbReference type="ARBA" id="ARBA00006991"/>
    </source>
</evidence>
<keyword evidence="9" id="KW-0804">Transcription</keyword>
<dbReference type="SMART" id="SM00355">
    <property type="entry name" value="ZnF_C2H2"/>
    <property type="match status" value="5"/>
</dbReference>
<keyword evidence="8" id="KW-0238">DNA-binding</keyword>
<dbReference type="InterPro" id="IPR013087">
    <property type="entry name" value="Znf_C2H2_type"/>
</dbReference>
<dbReference type="GO" id="GO:0005634">
    <property type="term" value="C:nucleus"/>
    <property type="evidence" value="ECO:0007669"/>
    <property type="project" value="UniProtKB-SubCell"/>
</dbReference>
<feature type="region of interest" description="Disordered" evidence="12">
    <location>
        <begin position="83"/>
        <end position="139"/>
    </location>
</feature>
<evidence type="ECO:0000256" key="5">
    <source>
        <dbReference type="ARBA" id="ARBA00022771"/>
    </source>
</evidence>
<keyword evidence="10" id="KW-0539">Nucleus</keyword>
<organism evidence="14 15">
    <name type="scientific">Nephila pilipes</name>
    <name type="common">Giant wood spider</name>
    <name type="synonym">Nephila maculata</name>
    <dbReference type="NCBI Taxonomy" id="299642"/>
    <lineage>
        <taxon>Eukaryota</taxon>
        <taxon>Metazoa</taxon>
        <taxon>Ecdysozoa</taxon>
        <taxon>Arthropoda</taxon>
        <taxon>Chelicerata</taxon>
        <taxon>Arachnida</taxon>
        <taxon>Araneae</taxon>
        <taxon>Araneomorphae</taxon>
        <taxon>Entelegynae</taxon>
        <taxon>Araneoidea</taxon>
        <taxon>Nephilidae</taxon>
        <taxon>Nephila</taxon>
    </lineage>
</organism>
<accession>A0A8X6IEQ5</accession>
<keyword evidence="3" id="KW-0479">Metal-binding</keyword>
<reference evidence="14" key="1">
    <citation type="submission" date="2020-08" db="EMBL/GenBank/DDBJ databases">
        <title>Multicomponent nature underlies the extraordinary mechanical properties of spider dragline silk.</title>
        <authorList>
            <person name="Kono N."/>
            <person name="Nakamura H."/>
            <person name="Mori M."/>
            <person name="Yoshida Y."/>
            <person name="Ohtoshi R."/>
            <person name="Malay A.D."/>
            <person name="Moran D.A.P."/>
            <person name="Tomita M."/>
            <person name="Numata K."/>
            <person name="Arakawa K."/>
        </authorList>
    </citation>
    <scope>NUCLEOTIDE SEQUENCE</scope>
</reference>
<feature type="domain" description="C2H2-type" evidence="13">
    <location>
        <begin position="224"/>
        <end position="252"/>
    </location>
</feature>
<evidence type="ECO:0000256" key="10">
    <source>
        <dbReference type="ARBA" id="ARBA00023242"/>
    </source>
</evidence>
<dbReference type="GO" id="GO:0003677">
    <property type="term" value="F:DNA binding"/>
    <property type="evidence" value="ECO:0007669"/>
    <property type="project" value="UniProtKB-KW"/>
</dbReference>
<dbReference type="InterPro" id="IPR036236">
    <property type="entry name" value="Znf_C2H2_sf"/>
</dbReference>
<dbReference type="PANTHER" id="PTHR16515">
    <property type="entry name" value="PR DOMAIN ZINC FINGER PROTEIN"/>
    <property type="match status" value="1"/>
</dbReference>
<comment type="subcellular location">
    <subcellularLocation>
        <location evidence="1">Nucleus</location>
    </subcellularLocation>
</comment>
<dbReference type="SUPFAM" id="SSF57667">
    <property type="entry name" value="beta-beta-alpha zinc fingers"/>
    <property type="match status" value="2"/>
</dbReference>
<keyword evidence="6" id="KW-0862">Zinc</keyword>
<name>A0A8X6IEQ5_NEPPI</name>